<keyword evidence="2" id="KW-0413">Isomerase</keyword>
<dbReference type="PANTHER" id="PTHR10091">
    <property type="entry name" value="ALDOSE-1-EPIMERASE"/>
    <property type="match status" value="1"/>
</dbReference>
<comment type="caution">
    <text evidence="5">The sequence shown here is derived from an EMBL/GenBank/DDBJ whole genome shotgun (WGS) entry which is preliminary data.</text>
</comment>
<dbReference type="VEuPathDB" id="FungiDB:A1O9_09304"/>
<gene>
    <name evidence="5" type="ORF">A1O9_09304</name>
</gene>
<dbReference type="Pfam" id="PF01263">
    <property type="entry name" value="Aldose_epim"/>
    <property type="match status" value="1"/>
</dbReference>
<dbReference type="RefSeq" id="XP_013257451.1">
    <property type="nucleotide sequence ID" value="XM_013401997.1"/>
</dbReference>
<dbReference type="AlphaFoldDB" id="A0A072P4U7"/>
<evidence type="ECO:0000256" key="4">
    <source>
        <dbReference type="SAM" id="SignalP"/>
    </source>
</evidence>
<organism evidence="5 6">
    <name type="scientific">Exophiala aquamarina CBS 119918</name>
    <dbReference type="NCBI Taxonomy" id="1182545"/>
    <lineage>
        <taxon>Eukaryota</taxon>
        <taxon>Fungi</taxon>
        <taxon>Dikarya</taxon>
        <taxon>Ascomycota</taxon>
        <taxon>Pezizomycotina</taxon>
        <taxon>Eurotiomycetes</taxon>
        <taxon>Chaetothyriomycetidae</taxon>
        <taxon>Chaetothyriales</taxon>
        <taxon>Herpotrichiellaceae</taxon>
        <taxon>Exophiala</taxon>
    </lineage>
</organism>
<keyword evidence="6" id="KW-1185">Reference proteome</keyword>
<feature type="signal peptide" evidence="4">
    <location>
        <begin position="1"/>
        <end position="20"/>
    </location>
</feature>
<dbReference type="SUPFAM" id="SSF74650">
    <property type="entry name" value="Galactose mutarotase-like"/>
    <property type="match status" value="1"/>
</dbReference>
<dbReference type="FunFam" id="2.70.98.10:FF:000014">
    <property type="entry name" value="Aldose 1-epimerase, putative"/>
    <property type="match status" value="1"/>
</dbReference>
<evidence type="ECO:0000313" key="5">
    <source>
        <dbReference type="EMBL" id="KEF54861.1"/>
    </source>
</evidence>
<keyword evidence="4" id="KW-0732">Signal</keyword>
<protein>
    <submittedName>
        <fullName evidence="5">Aldose 1-epimerase</fullName>
    </submittedName>
</protein>
<dbReference type="InterPro" id="IPR011013">
    <property type="entry name" value="Gal_mutarotase_sf_dom"/>
</dbReference>
<accession>A0A072P4U7</accession>
<evidence type="ECO:0000256" key="3">
    <source>
        <dbReference type="ARBA" id="ARBA00023277"/>
    </source>
</evidence>
<dbReference type="InterPro" id="IPR008183">
    <property type="entry name" value="Aldose_1/G6P_1-epimerase"/>
</dbReference>
<comment type="similarity">
    <text evidence="1">Belongs to the aldose epimerase family.</text>
</comment>
<dbReference type="OrthoDB" id="274691at2759"/>
<evidence type="ECO:0000313" key="6">
    <source>
        <dbReference type="Proteomes" id="UP000027920"/>
    </source>
</evidence>
<dbReference type="GO" id="GO:0033499">
    <property type="term" value="P:galactose catabolic process via UDP-galactose, Leloir pathway"/>
    <property type="evidence" value="ECO:0007669"/>
    <property type="project" value="TreeGrafter"/>
</dbReference>
<dbReference type="GO" id="GO:0030246">
    <property type="term" value="F:carbohydrate binding"/>
    <property type="evidence" value="ECO:0007669"/>
    <property type="project" value="InterPro"/>
</dbReference>
<dbReference type="HOGENOM" id="CLU_031753_0_0_1"/>
<name>A0A072P4U7_9EURO</name>
<feature type="chain" id="PRO_5001681374" evidence="4">
    <location>
        <begin position="21"/>
        <end position="407"/>
    </location>
</feature>
<dbReference type="CDD" id="cd09019">
    <property type="entry name" value="galactose_mutarotase_like"/>
    <property type="match status" value="1"/>
</dbReference>
<dbReference type="EMBL" id="AMGV01000009">
    <property type="protein sequence ID" value="KEF54861.1"/>
    <property type="molecule type" value="Genomic_DNA"/>
</dbReference>
<dbReference type="GO" id="GO:0004034">
    <property type="term" value="F:aldose 1-epimerase activity"/>
    <property type="evidence" value="ECO:0007669"/>
    <property type="project" value="TreeGrafter"/>
</dbReference>
<dbReference type="InterPro" id="IPR014718">
    <property type="entry name" value="GH-type_carb-bd"/>
</dbReference>
<dbReference type="InterPro" id="IPR047215">
    <property type="entry name" value="Galactose_mutarotase-like"/>
</dbReference>
<keyword evidence="3" id="KW-0119">Carbohydrate metabolism</keyword>
<sequence>MWSHLIQAIVACAAIAPVNAQSPTHTGGPSSTDDPLAIYTIAAENITAKFIPYGARLISLLVPDRDGAEQDVTPGYDTGAEYVIDSENNHTFFGAIVGRYANRIKNGTFTIDGNTYQIPQNENNGSDTLHGGLVGYDQRNWTVVSASSSSISFSLLDTGFEGFPGTVLTVATYTVAAYPSGPQGEMRPRLTTSLVSHALDEPTPIMLATHFYWNLNAFKEETMLNDTKLWMPYADRYIEVDPILIPTGAIGTVDTVPALDFTSPKLLGESIKGAQGLCGNNCTGVDNAFINDRPVDAGATSTGYPVLSIWSDTTGIQMDISTNQIGMQIYTCNGQKGNIAVKQSQQDRNNGSTTASEFVNKYGCIAIEPQVWIDGINNPEWGVTDLEIFSPESGPAVNYGTYDFSTF</sequence>
<dbReference type="STRING" id="1182545.A0A072P4U7"/>
<evidence type="ECO:0000256" key="1">
    <source>
        <dbReference type="ARBA" id="ARBA00006206"/>
    </source>
</evidence>
<dbReference type="GeneID" id="25284213"/>
<dbReference type="Gene3D" id="2.70.98.10">
    <property type="match status" value="1"/>
</dbReference>
<dbReference type="Proteomes" id="UP000027920">
    <property type="component" value="Unassembled WGS sequence"/>
</dbReference>
<dbReference type="PANTHER" id="PTHR10091:SF6">
    <property type="entry name" value="1-EPIMERASE, PUTATIVE (AFU_ORTHOLOGUE AFUA_3G13240)-RELATED"/>
    <property type="match status" value="1"/>
</dbReference>
<evidence type="ECO:0000256" key="2">
    <source>
        <dbReference type="ARBA" id="ARBA00023235"/>
    </source>
</evidence>
<proteinExistence type="inferred from homology"/>
<reference evidence="5 6" key="1">
    <citation type="submission" date="2013-03" db="EMBL/GenBank/DDBJ databases">
        <title>The Genome Sequence of Exophiala aquamarina CBS 119918.</title>
        <authorList>
            <consortium name="The Broad Institute Genomics Platform"/>
            <person name="Cuomo C."/>
            <person name="de Hoog S."/>
            <person name="Gorbushina A."/>
            <person name="Walker B."/>
            <person name="Young S.K."/>
            <person name="Zeng Q."/>
            <person name="Gargeya S."/>
            <person name="Fitzgerald M."/>
            <person name="Haas B."/>
            <person name="Abouelleil A."/>
            <person name="Allen A.W."/>
            <person name="Alvarado L."/>
            <person name="Arachchi H.M."/>
            <person name="Berlin A.M."/>
            <person name="Chapman S.B."/>
            <person name="Gainer-Dewar J."/>
            <person name="Goldberg J."/>
            <person name="Griggs A."/>
            <person name="Gujja S."/>
            <person name="Hansen M."/>
            <person name="Howarth C."/>
            <person name="Imamovic A."/>
            <person name="Ireland A."/>
            <person name="Larimer J."/>
            <person name="McCowan C."/>
            <person name="Murphy C."/>
            <person name="Pearson M."/>
            <person name="Poon T.W."/>
            <person name="Priest M."/>
            <person name="Roberts A."/>
            <person name="Saif S."/>
            <person name="Shea T."/>
            <person name="Sisk P."/>
            <person name="Sykes S."/>
            <person name="Wortman J."/>
            <person name="Nusbaum C."/>
            <person name="Birren B."/>
        </authorList>
    </citation>
    <scope>NUCLEOTIDE SEQUENCE [LARGE SCALE GENOMIC DNA]</scope>
    <source>
        <strain evidence="5 6">CBS 119918</strain>
    </source>
</reference>
<dbReference type="GO" id="GO:0006006">
    <property type="term" value="P:glucose metabolic process"/>
    <property type="evidence" value="ECO:0007669"/>
    <property type="project" value="TreeGrafter"/>
</dbReference>